<organism evidence="2 3">
    <name type="scientific">Coleophoma crateriformis</name>
    <dbReference type="NCBI Taxonomy" id="565419"/>
    <lineage>
        <taxon>Eukaryota</taxon>
        <taxon>Fungi</taxon>
        <taxon>Dikarya</taxon>
        <taxon>Ascomycota</taxon>
        <taxon>Pezizomycotina</taxon>
        <taxon>Leotiomycetes</taxon>
        <taxon>Helotiales</taxon>
        <taxon>Dermateaceae</taxon>
        <taxon>Coleophoma</taxon>
    </lineage>
</organism>
<feature type="region of interest" description="Disordered" evidence="1">
    <location>
        <begin position="1"/>
        <end position="29"/>
    </location>
</feature>
<gene>
    <name evidence="2" type="ORF">BP5796_03976</name>
</gene>
<feature type="region of interest" description="Disordered" evidence="1">
    <location>
        <begin position="78"/>
        <end position="98"/>
    </location>
</feature>
<feature type="compositionally biased region" description="Acidic residues" evidence="1">
    <location>
        <begin position="20"/>
        <end position="29"/>
    </location>
</feature>
<name>A0A3D8SHK2_9HELO</name>
<proteinExistence type="predicted"/>
<evidence type="ECO:0000256" key="1">
    <source>
        <dbReference type="SAM" id="MobiDB-lite"/>
    </source>
</evidence>
<feature type="region of interest" description="Disordered" evidence="1">
    <location>
        <begin position="141"/>
        <end position="199"/>
    </location>
</feature>
<sequence length="322" mass="33062">MLDDADILATPGIDAPDVGPDPDVESDIDDGALGAIAEVEPTPARDEASANEVVVVPDNIFTVANGLVATKDEIVTDGDASSADVNPGIGDDPPSIDVDLSSSDAEAIVYNKDATAVVAVGFEEGPDDNGAAVEVLLAGTDEEPSSVSAPTEVDNVAPSEVMPSDSEAETSNDDDSGGNVAAADGVTGLEEVSGTDDVTVDVKEELGDAFASMEIEIVFCEVKTPDVRTIETTEFNDNAELDEIAGICADDIGKEPEGLPIEPEEVTEIDSGDVGVAFEKLLGDIKEIPKEKLDSLVDGKATKLWVDGVAAAIVVKGDSAFE</sequence>
<dbReference type="Proteomes" id="UP000256328">
    <property type="component" value="Unassembled WGS sequence"/>
</dbReference>
<dbReference type="EMBL" id="PDLN01000005">
    <property type="protein sequence ID" value="RDW85651.1"/>
    <property type="molecule type" value="Genomic_DNA"/>
</dbReference>
<dbReference type="AlphaFoldDB" id="A0A3D8SHK2"/>
<evidence type="ECO:0000313" key="2">
    <source>
        <dbReference type="EMBL" id="RDW85651.1"/>
    </source>
</evidence>
<accession>A0A3D8SHK2</accession>
<comment type="caution">
    <text evidence="2">The sequence shown here is derived from an EMBL/GenBank/DDBJ whole genome shotgun (WGS) entry which is preliminary data.</text>
</comment>
<evidence type="ECO:0000313" key="3">
    <source>
        <dbReference type="Proteomes" id="UP000256328"/>
    </source>
</evidence>
<keyword evidence="3" id="KW-1185">Reference proteome</keyword>
<reference evidence="2 3" key="1">
    <citation type="journal article" date="2018" name="IMA Fungus">
        <title>IMA Genome-F 9: Draft genome sequence of Annulohypoxylon stygium, Aspergillus mulundensis, Berkeleyomyces basicola (syn. Thielaviopsis basicola), Ceratocystis smalleyi, two Cercospora beticola strains, Coleophoma cylindrospora, Fusarium fracticaudum, Phialophora cf. hyalina, and Morchella septimelata.</title>
        <authorList>
            <person name="Wingfield B.D."/>
            <person name="Bills G.F."/>
            <person name="Dong Y."/>
            <person name="Huang W."/>
            <person name="Nel W.J."/>
            <person name="Swalarsk-Parry B.S."/>
            <person name="Vaghefi N."/>
            <person name="Wilken P.M."/>
            <person name="An Z."/>
            <person name="de Beer Z.W."/>
            <person name="De Vos L."/>
            <person name="Chen L."/>
            <person name="Duong T.A."/>
            <person name="Gao Y."/>
            <person name="Hammerbacher A."/>
            <person name="Kikkert J.R."/>
            <person name="Li Y."/>
            <person name="Li H."/>
            <person name="Li K."/>
            <person name="Li Q."/>
            <person name="Liu X."/>
            <person name="Ma X."/>
            <person name="Naidoo K."/>
            <person name="Pethybridge S.J."/>
            <person name="Sun J."/>
            <person name="Steenkamp E.T."/>
            <person name="van der Nest M.A."/>
            <person name="van Wyk S."/>
            <person name="Wingfield M.J."/>
            <person name="Xiong C."/>
            <person name="Yue Q."/>
            <person name="Zhang X."/>
        </authorList>
    </citation>
    <scope>NUCLEOTIDE SEQUENCE [LARGE SCALE GENOMIC DNA]</scope>
    <source>
        <strain evidence="2 3">BP5796</strain>
    </source>
</reference>
<protein>
    <submittedName>
        <fullName evidence="2">Uncharacterized protein</fullName>
    </submittedName>
</protein>
<feature type="compositionally biased region" description="Acidic residues" evidence="1">
    <location>
        <begin position="166"/>
        <end position="176"/>
    </location>
</feature>